<reference evidence="1 2" key="1">
    <citation type="journal article" date="2016" name="Genome Announc.">
        <title>Draft Genome Sequence of the Thermotolerant Cyanobacterium Desertifilum sp. IPPAS B-1220.</title>
        <authorList>
            <person name="Mironov K.S."/>
            <person name="Sinetova M.A."/>
            <person name="Bolatkhan K."/>
            <person name="Zayadan B.K."/>
            <person name="Ustinova V.V."/>
            <person name="Kupriyanova E.V."/>
            <person name="Skrypnik A.N."/>
            <person name="Gogoleva N.E."/>
            <person name="Gogolev Y.V."/>
            <person name="Los D.A."/>
        </authorList>
    </citation>
    <scope>NUCLEOTIDE SEQUENCE [LARGE SCALE GENOMIC DNA]</scope>
    <source>
        <strain evidence="1 2">IPPAS B-1220</strain>
    </source>
</reference>
<evidence type="ECO:0000313" key="2">
    <source>
        <dbReference type="Proteomes" id="UP000095472"/>
    </source>
</evidence>
<dbReference type="EMBL" id="CP182909">
    <property type="protein sequence ID" value="XPM66500.1"/>
    <property type="molecule type" value="Genomic_DNA"/>
</dbReference>
<organism evidence="1 2">
    <name type="scientific">Desertifilum tharense IPPAS B-1220</name>
    <dbReference type="NCBI Taxonomy" id="1781255"/>
    <lineage>
        <taxon>Bacteria</taxon>
        <taxon>Bacillati</taxon>
        <taxon>Cyanobacteriota</taxon>
        <taxon>Cyanophyceae</taxon>
        <taxon>Desertifilales</taxon>
        <taxon>Desertifilaceae</taxon>
        <taxon>Desertifilum</taxon>
    </lineage>
</organism>
<keyword evidence="2" id="KW-1185">Reference proteome</keyword>
<accession>A0ACD5GZP4</accession>
<sequence length="233" mass="25883">MGELYLVDFGSVQTAVREMGTMTVVGTYGYMPPEQFSGRAFPASDLYSLGATLIYLVTGTHPADLLQEDLHLKFQPLTPLTPKFARWLETLTHPVRKQRFSDAQAALQALENPDFGDRDQIVHRPERSKITLHRTADCLEIHIPAPKSSGISQGCSLIILGLVGAIALSWLPVVLTSGNLSSLLISLFFVYVVGSGYWLYFYSSRADIHIEISTSTVQSHSEVLWHPETDFSR</sequence>
<proteinExistence type="predicted"/>
<name>A0ACD5GZP4_9CYAN</name>
<dbReference type="Proteomes" id="UP000095472">
    <property type="component" value="Chromosome"/>
</dbReference>
<protein>
    <submittedName>
        <fullName evidence="1">Protein kinase domain-containing protein</fullName>
    </submittedName>
</protein>
<keyword evidence="1" id="KW-0808">Transferase</keyword>
<keyword evidence="1" id="KW-0418">Kinase</keyword>
<gene>
    <name evidence="1" type="ORF">BH720_015035</name>
</gene>
<evidence type="ECO:0000313" key="1">
    <source>
        <dbReference type="EMBL" id="XPM66500.1"/>
    </source>
</evidence>